<evidence type="ECO:0000313" key="1">
    <source>
        <dbReference type="EMBL" id="KAJ9100619.1"/>
    </source>
</evidence>
<dbReference type="Proteomes" id="UP001227268">
    <property type="component" value="Unassembled WGS sequence"/>
</dbReference>
<evidence type="ECO:0000313" key="2">
    <source>
        <dbReference type="Proteomes" id="UP001227268"/>
    </source>
</evidence>
<sequence>MSLIKATSLMPIRAPGPLQAFIDGYPHQRSSPNQNYNLEFYTGIRKCQPDNLTLDQMRSKLSSDMDECEYNHGWVQWLYPIRAQGVNPSAQPLQAHEISSLLDQPKIQESLIDSYKIWLKFLGIRLVSAETGLLGRASSGFEARTRNFRQNSHNLLRVSRVMQWLSEFKLEQHSESFLLFLLAERKAYGWTVSTSGRASPFADSVMRYYMWCYRDEDRRGRVRSVLERILEHDVSSSKGTCCAMEEYQSHINEWK</sequence>
<organism evidence="1 2">
    <name type="scientific">Naganishia friedmannii</name>
    <dbReference type="NCBI Taxonomy" id="89922"/>
    <lineage>
        <taxon>Eukaryota</taxon>
        <taxon>Fungi</taxon>
        <taxon>Dikarya</taxon>
        <taxon>Basidiomycota</taxon>
        <taxon>Agaricomycotina</taxon>
        <taxon>Tremellomycetes</taxon>
        <taxon>Filobasidiales</taxon>
        <taxon>Filobasidiaceae</taxon>
        <taxon>Naganishia</taxon>
    </lineage>
</organism>
<comment type="caution">
    <text evidence="1">The sequence shown here is derived from an EMBL/GenBank/DDBJ whole genome shotgun (WGS) entry which is preliminary data.</text>
</comment>
<keyword evidence="2" id="KW-1185">Reference proteome</keyword>
<gene>
    <name evidence="1" type="ORF">QFC21_003663</name>
</gene>
<protein>
    <submittedName>
        <fullName evidence="1">Uncharacterized protein</fullName>
    </submittedName>
</protein>
<name>A0ACC2VNQ5_9TREE</name>
<proteinExistence type="predicted"/>
<dbReference type="EMBL" id="JASBWT010000011">
    <property type="protein sequence ID" value="KAJ9100619.1"/>
    <property type="molecule type" value="Genomic_DNA"/>
</dbReference>
<accession>A0ACC2VNQ5</accession>
<reference evidence="1" key="1">
    <citation type="submission" date="2023-04" db="EMBL/GenBank/DDBJ databases">
        <title>Draft Genome sequencing of Naganishia species isolated from polar environments using Oxford Nanopore Technology.</title>
        <authorList>
            <person name="Leo P."/>
            <person name="Venkateswaran K."/>
        </authorList>
    </citation>
    <scope>NUCLEOTIDE SEQUENCE</scope>
    <source>
        <strain evidence="1">MNA-CCFEE 5423</strain>
    </source>
</reference>